<evidence type="ECO:0000313" key="2">
    <source>
        <dbReference type="EMBL" id="KIJ92934.1"/>
    </source>
</evidence>
<protein>
    <submittedName>
        <fullName evidence="2">Uncharacterized protein</fullName>
    </submittedName>
</protein>
<feature type="compositionally biased region" description="Polar residues" evidence="1">
    <location>
        <begin position="54"/>
        <end position="68"/>
    </location>
</feature>
<dbReference type="EMBL" id="KN838875">
    <property type="protein sequence ID" value="KIJ92934.1"/>
    <property type="molecule type" value="Genomic_DNA"/>
</dbReference>
<feature type="compositionally biased region" description="Pro residues" evidence="1">
    <location>
        <begin position="35"/>
        <end position="45"/>
    </location>
</feature>
<evidence type="ECO:0000313" key="3">
    <source>
        <dbReference type="Proteomes" id="UP000054477"/>
    </source>
</evidence>
<keyword evidence="3" id="KW-1185">Reference proteome</keyword>
<gene>
    <name evidence="2" type="ORF">K443DRAFT_13236</name>
</gene>
<dbReference type="Proteomes" id="UP000054477">
    <property type="component" value="Unassembled WGS sequence"/>
</dbReference>
<feature type="region of interest" description="Disordered" evidence="1">
    <location>
        <begin position="24"/>
        <end position="77"/>
    </location>
</feature>
<name>A0A0C9WIH1_9AGAR</name>
<evidence type="ECO:0000256" key="1">
    <source>
        <dbReference type="SAM" id="MobiDB-lite"/>
    </source>
</evidence>
<proteinExistence type="predicted"/>
<dbReference type="HOGENOM" id="CLU_2638435_0_0_1"/>
<accession>A0A0C9WIH1</accession>
<organism evidence="2 3">
    <name type="scientific">Laccaria amethystina LaAM-08-1</name>
    <dbReference type="NCBI Taxonomy" id="1095629"/>
    <lineage>
        <taxon>Eukaryota</taxon>
        <taxon>Fungi</taxon>
        <taxon>Dikarya</taxon>
        <taxon>Basidiomycota</taxon>
        <taxon>Agaricomycotina</taxon>
        <taxon>Agaricomycetes</taxon>
        <taxon>Agaricomycetidae</taxon>
        <taxon>Agaricales</taxon>
        <taxon>Agaricineae</taxon>
        <taxon>Hydnangiaceae</taxon>
        <taxon>Laccaria</taxon>
    </lineage>
</organism>
<sequence length="77" mass="8678">MSLVHDQPQKHEHPSERVYNIWTEHAREAGDPPVTLTPPKSPHYHPPILHALTNEHSTSQATASSLPSNRAWPHLIP</sequence>
<dbReference type="AlphaFoldDB" id="A0A0C9WIH1"/>
<reference evidence="2 3" key="1">
    <citation type="submission" date="2014-04" db="EMBL/GenBank/DDBJ databases">
        <authorList>
            <consortium name="DOE Joint Genome Institute"/>
            <person name="Kuo A."/>
            <person name="Kohler A."/>
            <person name="Nagy L.G."/>
            <person name="Floudas D."/>
            <person name="Copeland A."/>
            <person name="Barry K.W."/>
            <person name="Cichocki N."/>
            <person name="Veneault-Fourrey C."/>
            <person name="LaButti K."/>
            <person name="Lindquist E.A."/>
            <person name="Lipzen A."/>
            <person name="Lundell T."/>
            <person name="Morin E."/>
            <person name="Murat C."/>
            <person name="Sun H."/>
            <person name="Tunlid A."/>
            <person name="Henrissat B."/>
            <person name="Grigoriev I.V."/>
            <person name="Hibbett D.S."/>
            <person name="Martin F."/>
            <person name="Nordberg H.P."/>
            <person name="Cantor M.N."/>
            <person name="Hua S.X."/>
        </authorList>
    </citation>
    <scope>NUCLEOTIDE SEQUENCE [LARGE SCALE GENOMIC DNA]</scope>
    <source>
        <strain evidence="2 3">LaAM-08-1</strain>
    </source>
</reference>
<reference evidence="3" key="2">
    <citation type="submission" date="2015-01" db="EMBL/GenBank/DDBJ databases">
        <title>Evolutionary Origins and Diversification of the Mycorrhizal Mutualists.</title>
        <authorList>
            <consortium name="DOE Joint Genome Institute"/>
            <consortium name="Mycorrhizal Genomics Consortium"/>
            <person name="Kohler A."/>
            <person name="Kuo A."/>
            <person name="Nagy L.G."/>
            <person name="Floudas D."/>
            <person name="Copeland A."/>
            <person name="Barry K.W."/>
            <person name="Cichocki N."/>
            <person name="Veneault-Fourrey C."/>
            <person name="LaButti K."/>
            <person name="Lindquist E.A."/>
            <person name="Lipzen A."/>
            <person name="Lundell T."/>
            <person name="Morin E."/>
            <person name="Murat C."/>
            <person name="Riley R."/>
            <person name="Ohm R."/>
            <person name="Sun H."/>
            <person name="Tunlid A."/>
            <person name="Henrissat B."/>
            <person name="Grigoriev I.V."/>
            <person name="Hibbett D.S."/>
            <person name="Martin F."/>
        </authorList>
    </citation>
    <scope>NUCLEOTIDE SEQUENCE [LARGE SCALE GENOMIC DNA]</scope>
    <source>
        <strain evidence="3">LaAM-08-1</strain>
    </source>
</reference>